<dbReference type="AlphaFoldDB" id="A0A4Y7K3P0"/>
<dbReference type="EMBL" id="CM010720">
    <property type="protein sequence ID" value="RZC66962.1"/>
    <property type="molecule type" value="Genomic_DNA"/>
</dbReference>
<feature type="compositionally biased region" description="Polar residues" evidence="1">
    <location>
        <begin position="25"/>
        <end position="45"/>
    </location>
</feature>
<dbReference type="Gramene" id="RZC66962">
    <property type="protein sequence ID" value="RZC66962"/>
    <property type="gene ID" value="C5167_010658"/>
</dbReference>
<gene>
    <name evidence="2" type="ORF">C5167_010658</name>
</gene>
<evidence type="ECO:0000313" key="2">
    <source>
        <dbReference type="EMBL" id="RZC66962.1"/>
    </source>
</evidence>
<accession>A0A4Y7K3P0</accession>
<keyword evidence="3" id="KW-1185">Reference proteome</keyword>
<organism evidence="2 3">
    <name type="scientific">Papaver somniferum</name>
    <name type="common">Opium poppy</name>
    <dbReference type="NCBI Taxonomy" id="3469"/>
    <lineage>
        <taxon>Eukaryota</taxon>
        <taxon>Viridiplantae</taxon>
        <taxon>Streptophyta</taxon>
        <taxon>Embryophyta</taxon>
        <taxon>Tracheophyta</taxon>
        <taxon>Spermatophyta</taxon>
        <taxon>Magnoliopsida</taxon>
        <taxon>Ranunculales</taxon>
        <taxon>Papaveraceae</taxon>
        <taxon>Papaveroideae</taxon>
        <taxon>Papaver</taxon>
    </lineage>
</organism>
<protein>
    <submittedName>
        <fullName evidence="2">Uncharacterized protein</fullName>
    </submittedName>
</protein>
<dbReference type="Proteomes" id="UP000316621">
    <property type="component" value="Chromosome 6"/>
</dbReference>
<name>A0A4Y7K3P0_PAPSO</name>
<reference evidence="2 3" key="1">
    <citation type="journal article" date="2018" name="Science">
        <title>The opium poppy genome and morphinan production.</title>
        <authorList>
            <person name="Guo L."/>
            <person name="Winzer T."/>
            <person name="Yang X."/>
            <person name="Li Y."/>
            <person name="Ning Z."/>
            <person name="He Z."/>
            <person name="Teodor R."/>
            <person name="Lu Y."/>
            <person name="Bowser T.A."/>
            <person name="Graham I.A."/>
            <person name="Ye K."/>
        </authorList>
    </citation>
    <scope>NUCLEOTIDE SEQUENCE [LARGE SCALE GENOMIC DNA]</scope>
    <source>
        <strain evidence="3">cv. HN1</strain>
        <tissue evidence="2">Leaves</tissue>
    </source>
</reference>
<feature type="region of interest" description="Disordered" evidence="1">
    <location>
        <begin position="1"/>
        <end position="74"/>
    </location>
</feature>
<sequence>MPTAGEVPGGNIEDPPIHVDIPSAPSLSTVDQVPAQPSEQVQTTLKVPGDTPDAPSPSTDRAPAVSSRQSRKSTLRINGVDCASVSEILEDQRSKCCYC</sequence>
<evidence type="ECO:0000313" key="3">
    <source>
        <dbReference type="Proteomes" id="UP000316621"/>
    </source>
</evidence>
<evidence type="ECO:0000256" key="1">
    <source>
        <dbReference type="SAM" id="MobiDB-lite"/>
    </source>
</evidence>
<proteinExistence type="predicted"/>